<dbReference type="AlphaFoldDB" id="A0A0C9X6M9"/>
<sequence length="222" mass="25114">MDATPALYTLFLHGDLIARTLAYEQDLKAYRLNEIEAGRGDPGRPAYDEVFGGCEETLHRLHCAPSADSFKNERTGTTYTPKDCPGFEPDSMNRYPPINTLLSIPFSLLSNLPRLISISKESSSKCQRDLVKMGQEIISLWYWDPPDNKPAHIRDLTDTFEAMRPPDPLIGSTGCYARYARVSASFSCSGFGRYNVCRLTRWKFKILELFLVRSIWCSGVQV</sequence>
<reference evidence="1 2" key="1">
    <citation type="submission" date="2014-04" db="EMBL/GenBank/DDBJ databases">
        <authorList>
            <consortium name="DOE Joint Genome Institute"/>
            <person name="Kuo A."/>
            <person name="Kohler A."/>
            <person name="Nagy L.G."/>
            <person name="Floudas D."/>
            <person name="Copeland A."/>
            <person name="Barry K.W."/>
            <person name="Cichocki N."/>
            <person name="Veneault-Fourrey C."/>
            <person name="LaButti K."/>
            <person name="Lindquist E.A."/>
            <person name="Lipzen A."/>
            <person name="Lundell T."/>
            <person name="Morin E."/>
            <person name="Murat C."/>
            <person name="Sun H."/>
            <person name="Tunlid A."/>
            <person name="Henrissat B."/>
            <person name="Grigoriev I.V."/>
            <person name="Hibbett D.S."/>
            <person name="Martin F."/>
            <person name="Nordberg H.P."/>
            <person name="Cantor M.N."/>
            <person name="Hua S.X."/>
        </authorList>
    </citation>
    <scope>NUCLEOTIDE SEQUENCE [LARGE SCALE GENOMIC DNA]</scope>
    <source>
        <strain evidence="1 2">LaAM-08-1</strain>
    </source>
</reference>
<evidence type="ECO:0000313" key="1">
    <source>
        <dbReference type="EMBL" id="KIJ96953.1"/>
    </source>
</evidence>
<proteinExistence type="predicted"/>
<organism evidence="1 2">
    <name type="scientific">Laccaria amethystina LaAM-08-1</name>
    <dbReference type="NCBI Taxonomy" id="1095629"/>
    <lineage>
        <taxon>Eukaryota</taxon>
        <taxon>Fungi</taxon>
        <taxon>Dikarya</taxon>
        <taxon>Basidiomycota</taxon>
        <taxon>Agaricomycotina</taxon>
        <taxon>Agaricomycetes</taxon>
        <taxon>Agaricomycetidae</taxon>
        <taxon>Agaricales</taxon>
        <taxon>Agaricineae</taxon>
        <taxon>Hydnangiaceae</taxon>
        <taxon>Laccaria</taxon>
    </lineage>
</organism>
<dbReference type="OrthoDB" id="3067563at2759"/>
<reference evidence="2" key="2">
    <citation type="submission" date="2015-01" db="EMBL/GenBank/DDBJ databases">
        <title>Evolutionary Origins and Diversification of the Mycorrhizal Mutualists.</title>
        <authorList>
            <consortium name="DOE Joint Genome Institute"/>
            <consortium name="Mycorrhizal Genomics Consortium"/>
            <person name="Kohler A."/>
            <person name="Kuo A."/>
            <person name="Nagy L.G."/>
            <person name="Floudas D."/>
            <person name="Copeland A."/>
            <person name="Barry K.W."/>
            <person name="Cichocki N."/>
            <person name="Veneault-Fourrey C."/>
            <person name="LaButti K."/>
            <person name="Lindquist E.A."/>
            <person name="Lipzen A."/>
            <person name="Lundell T."/>
            <person name="Morin E."/>
            <person name="Murat C."/>
            <person name="Riley R."/>
            <person name="Ohm R."/>
            <person name="Sun H."/>
            <person name="Tunlid A."/>
            <person name="Henrissat B."/>
            <person name="Grigoriev I.V."/>
            <person name="Hibbett D.S."/>
            <person name="Martin F."/>
        </authorList>
    </citation>
    <scope>NUCLEOTIDE SEQUENCE [LARGE SCALE GENOMIC DNA]</scope>
    <source>
        <strain evidence="2">LaAM-08-1</strain>
    </source>
</reference>
<dbReference type="EMBL" id="KN838706">
    <property type="protein sequence ID" value="KIJ96953.1"/>
    <property type="molecule type" value="Genomic_DNA"/>
</dbReference>
<protein>
    <submittedName>
        <fullName evidence="1">Uncharacterized protein</fullName>
    </submittedName>
</protein>
<accession>A0A0C9X6M9</accession>
<gene>
    <name evidence="1" type="ORF">K443DRAFT_681919</name>
</gene>
<name>A0A0C9X6M9_9AGAR</name>
<dbReference type="HOGENOM" id="CLU_1245548_0_0_1"/>
<evidence type="ECO:0000313" key="2">
    <source>
        <dbReference type="Proteomes" id="UP000054477"/>
    </source>
</evidence>
<dbReference type="Proteomes" id="UP000054477">
    <property type="component" value="Unassembled WGS sequence"/>
</dbReference>
<keyword evidence="2" id="KW-1185">Reference proteome</keyword>